<evidence type="ECO:0008006" key="5">
    <source>
        <dbReference type="Google" id="ProtNLM"/>
    </source>
</evidence>
<dbReference type="InterPro" id="IPR036770">
    <property type="entry name" value="Ankyrin_rpt-contain_sf"/>
</dbReference>
<feature type="chain" id="PRO_5017947172" description="Ankyrin" evidence="2">
    <location>
        <begin position="18"/>
        <end position="193"/>
    </location>
</feature>
<name>A0A3N4LKT5_9PEZI</name>
<accession>A0A3N4LKT5</accession>
<feature type="signal peptide" evidence="2">
    <location>
        <begin position="1"/>
        <end position="17"/>
    </location>
</feature>
<sequence>MTSSSVLSFVAAFSGLGELVSWPCGSVRALTETLKIKQENLCWGLRLGMELGNAKNTRAAASGQTQYLYLMIVWWILMNLKLTLPMRWLLLHQAIVTLGVRLSIIATVTLLLHRGAEINMIGDKYGTALSAFWGPSDIVTLLLDRGADVNCWWDVCRVLPCADPLWEHTERVTLLLDQGADINIIGGIYTAHP</sequence>
<feature type="transmembrane region" description="Helical" evidence="1">
    <location>
        <begin position="67"/>
        <end position="84"/>
    </location>
</feature>
<keyword evidence="2" id="KW-0732">Signal</keyword>
<evidence type="ECO:0000313" key="4">
    <source>
        <dbReference type="Proteomes" id="UP000267821"/>
    </source>
</evidence>
<dbReference type="EMBL" id="ML121547">
    <property type="protein sequence ID" value="RPB23386.1"/>
    <property type="molecule type" value="Genomic_DNA"/>
</dbReference>
<dbReference type="OrthoDB" id="4772757at2759"/>
<keyword evidence="1" id="KW-0812">Transmembrane</keyword>
<evidence type="ECO:0000256" key="1">
    <source>
        <dbReference type="SAM" id="Phobius"/>
    </source>
</evidence>
<gene>
    <name evidence="3" type="ORF">L211DRAFT_287759</name>
</gene>
<dbReference type="Proteomes" id="UP000267821">
    <property type="component" value="Unassembled WGS sequence"/>
</dbReference>
<keyword evidence="4" id="KW-1185">Reference proteome</keyword>
<dbReference type="AlphaFoldDB" id="A0A3N4LKT5"/>
<organism evidence="3 4">
    <name type="scientific">Terfezia boudieri ATCC MYA-4762</name>
    <dbReference type="NCBI Taxonomy" id="1051890"/>
    <lineage>
        <taxon>Eukaryota</taxon>
        <taxon>Fungi</taxon>
        <taxon>Dikarya</taxon>
        <taxon>Ascomycota</taxon>
        <taxon>Pezizomycotina</taxon>
        <taxon>Pezizomycetes</taxon>
        <taxon>Pezizales</taxon>
        <taxon>Pezizaceae</taxon>
        <taxon>Terfezia</taxon>
    </lineage>
</organism>
<evidence type="ECO:0000313" key="3">
    <source>
        <dbReference type="EMBL" id="RPB23386.1"/>
    </source>
</evidence>
<keyword evidence="1" id="KW-1133">Transmembrane helix</keyword>
<dbReference type="InParanoid" id="A0A3N4LKT5"/>
<feature type="transmembrane region" description="Helical" evidence="1">
    <location>
        <begin position="90"/>
        <end position="112"/>
    </location>
</feature>
<keyword evidence="1" id="KW-0472">Membrane</keyword>
<proteinExistence type="predicted"/>
<protein>
    <recommendedName>
        <fullName evidence="5">Ankyrin</fullName>
    </recommendedName>
</protein>
<evidence type="ECO:0000256" key="2">
    <source>
        <dbReference type="SAM" id="SignalP"/>
    </source>
</evidence>
<dbReference type="SUPFAM" id="SSF48403">
    <property type="entry name" value="Ankyrin repeat"/>
    <property type="match status" value="1"/>
</dbReference>
<dbReference type="Gene3D" id="1.25.40.20">
    <property type="entry name" value="Ankyrin repeat-containing domain"/>
    <property type="match status" value="1"/>
</dbReference>
<reference evidence="3 4" key="1">
    <citation type="journal article" date="2018" name="Nat. Ecol. Evol.">
        <title>Pezizomycetes genomes reveal the molecular basis of ectomycorrhizal truffle lifestyle.</title>
        <authorList>
            <person name="Murat C."/>
            <person name="Payen T."/>
            <person name="Noel B."/>
            <person name="Kuo A."/>
            <person name="Morin E."/>
            <person name="Chen J."/>
            <person name="Kohler A."/>
            <person name="Krizsan K."/>
            <person name="Balestrini R."/>
            <person name="Da Silva C."/>
            <person name="Montanini B."/>
            <person name="Hainaut M."/>
            <person name="Levati E."/>
            <person name="Barry K.W."/>
            <person name="Belfiori B."/>
            <person name="Cichocki N."/>
            <person name="Clum A."/>
            <person name="Dockter R.B."/>
            <person name="Fauchery L."/>
            <person name="Guy J."/>
            <person name="Iotti M."/>
            <person name="Le Tacon F."/>
            <person name="Lindquist E.A."/>
            <person name="Lipzen A."/>
            <person name="Malagnac F."/>
            <person name="Mello A."/>
            <person name="Molinier V."/>
            <person name="Miyauchi S."/>
            <person name="Poulain J."/>
            <person name="Riccioni C."/>
            <person name="Rubini A."/>
            <person name="Sitrit Y."/>
            <person name="Splivallo R."/>
            <person name="Traeger S."/>
            <person name="Wang M."/>
            <person name="Zifcakova L."/>
            <person name="Wipf D."/>
            <person name="Zambonelli A."/>
            <person name="Paolocci F."/>
            <person name="Nowrousian M."/>
            <person name="Ottonello S."/>
            <person name="Baldrian P."/>
            <person name="Spatafora J.W."/>
            <person name="Henrissat B."/>
            <person name="Nagy L.G."/>
            <person name="Aury J.M."/>
            <person name="Wincker P."/>
            <person name="Grigoriev I.V."/>
            <person name="Bonfante P."/>
            <person name="Martin F.M."/>
        </authorList>
    </citation>
    <scope>NUCLEOTIDE SEQUENCE [LARGE SCALE GENOMIC DNA]</scope>
    <source>
        <strain evidence="3 4">ATCC MYA-4762</strain>
    </source>
</reference>